<accession>A0A0N4YY33</accession>
<evidence type="ECO:0000313" key="1">
    <source>
        <dbReference type="WBParaSite" id="NBR_0002215501-mRNA-1"/>
    </source>
</evidence>
<dbReference type="WBParaSite" id="NBR_0002215501-mRNA-1">
    <property type="protein sequence ID" value="NBR_0002215501-mRNA-1"/>
    <property type="gene ID" value="NBR_0002215501"/>
</dbReference>
<organism evidence="1">
    <name type="scientific">Nippostrongylus brasiliensis</name>
    <name type="common">Rat hookworm</name>
    <dbReference type="NCBI Taxonomy" id="27835"/>
    <lineage>
        <taxon>Eukaryota</taxon>
        <taxon>Metazoa</taxon>
        <taxon>Ecdysozoa</taxon>
        <taxon>Nematoda</taxon>
        <taxon>Chromadorea</taxon>
        <taxon>Rhabditida</taxon>
        <taxon>Rhabditina</taxon>
        <taxon>Rhabditomorpha</taxon>
        <taxon>Strongyloidea</taxon>
        <taxon>Heligmosomidae</taxon>
        <taxon>Nippostrongylus</taxon>
    </lineage>
</organism>
<dbReference type="OMA" id="LERMCSM"/>
<sequence>LLQFILQHCSSIIPSRVCLTGGELLKNILNSLTTTQFCQLERMCSASTGRSLEGDPNVSMLQSYDVDAINIVLSRVDSLGNFTDLTLGVRSSFDRAITTLAETFPLLKGVRIREDQREVMVVLTNRFLMALDYKLRSETGENLREHLRPCFSNYSSIVNATLDKHS</sequence>
<name>A0A0N4YY33_NIPBR</name>
<dbReference type="AlphaFoldDB" id="A0A0N4YY33"/>
<proteinExistence type="predicted"/>
<reference evidence="1" key="1">
    <citation type="submission" date="2017-02" db="UniProtKB">
        <authorList>
            <consortium name="WormBaseParasite"/>
        </authorList>
    </citation>
    <scope>IDENTIFICATION</scope>
</reference>
<protein>
    <submittedName>
        <fullName evidence="1">tRNA exportin</fullName>
    </submittedName>
</protein>